<gene>
    <name evidence="3" type="ORF">J2S17_002101</name>
</gene>
<dbReference type="RefSeq" id="WP_307474462.1">
    <property type="nucleotide sequence ID" value="NZ_JAUSUB010000007.1"/>
</dbReference>
<feature type="domain" description="Flagellar hook-length control protein-like C-terminal" evidence="2">
    <location>
        <begin position="307"/>
        <end position="386"/>
    </location>
</feature>
<protein>
    <submittedName>
        <fullName evidence="3">Flagellar hook-length control protein FliK</fullName>
    </submittedName>
</protein>
<dbReference type="CDD" id="cd17470">
    <property type="entry name" value="T3SS_Flik_C"/>
    <property type="match status" value="1"/>
</dbReference>
<reference evidence="3 4" key="1">
    <citation type="submission" date="2023-07" db="EMBL/GenBank/DDBJ databases">
        <title>Genomic Encyclopedia of Type Strains, Phase IV (KMG-IV): sequencing the most valuable type-strain genomes for metagenomic binning, comparative biology and taxonomic classification.</title>
        <authorList>
            <person name="Goeker M."/>
        </authorList>
    </citation>
    <scope>NUCLEOTIDE SEQUENCE [LARGE SCALE GENOMIC DNA]</scope>
    <source>
        <strain evidence="3 4">DSM 23494</strain>
    </source>
</reference>
<sequence>MEITGRIALVQPLASDMTTNGETKNGFSDLFGQLLGKSLDDTAEIVHKTDGLTKEEITELINFLQQETPFELEEGLQFLTGIDLREEEQVIKGFAEEMNMNVADVKQSIFHLFEAMQSMIATETEESNNIPDQIKLLDEQISLEDVSLSQVIQMITALNADEAFSPTEQTKAAIQLFKLFELMNANQQSQFVDGQKLKDFLQKIGEKLVKMGEDQTDAVLDKPFNKMEFLQKTFAPVAVNFNQNSERSNIVVSEVNGKADLITPPGVIPLQQMSKVEQLTIMLNPNGKLVSTEQLIQQFENILSRSQFSKNGQTQRLLIRLAPEHLGSLRVEIVQKDSMIIARILTSSAMAKDILDTNINGLRQAFVGQNLQVERIEVAQQMHSQQDKPLSKEQQNQQEQGHHPDEQNKENNQERNSFLQNFEEELLNIEI</sequence>
<keyword evidence="3" id="KW-0282">Flagellum</keyword>
<dbReference type="Proteomes" id="UP001238088">
    <property type="component" value="Unassembled WGS sequence"/>
</dbReference>
<dbReference type="Gene3D" id="3.30.750.140">
    <property type="match status" value="1"/>
</dbReference>
<dbReference type="InterPro" id="IPR021136">
    <property type="entry name" value="Flagellar_hook_control-like_C"/>
</dbReference>
<feature type="compositionally biased region" description="Basic and acidic residues" evidence="1">
    <location>
        <begin position="400"/>
        <end position="413"/>
    </location>
</feature>
<dbReference type="InterPro" id="IPR038610">
    <property type="entry name" value="FliK-like_C_sf"/>
</dbReference>
<keyword evidence="3" id="KW-0969">Cilium</keyword>
<dbReference type="Pfam" id="PF02120">
    <property type="entry name" value="Flg_hook"/>
    <property type="match status" value="1"/>
</dbReference>
<evidence type="ECO:0000256" key="1">
    <source>
        <dbReference type="SAM" id="MobiDB-lite"/>
    </source>
</evidence>
<evidence type="ECO:0000313" key="3">
    <source>
        <dbReference type="EMBL" id="MDQ0270226.1"/>
    </source>
</evidence>
<dbReference type="EMBL" id="JAUSUB010000007">
    <property type="protein sequence ID" value="MDQ0270226.1"/>
    <property type="molecule type" value="Genomic_DNA"/>
</dbReference>
<evidence type="ECO:0000259" key="2">
    <source>
        <dbReference type="Pfam" id="PF02120"/>
    </source>
</evidence>
<organism evidence="3 4">
    <name type="scientific">Cytobacillus purgationiresistens</name>
    <dbReference type="NCBI Taxonomy" id="863449"/>
    <lineage>
        <taxon>Bacteria</taxon>
        <taxon>Bacillati</taxon>
        <taxon>Bacillota</taxon>
        <taxon>Bacilli</taxon>
        <taxon>Bacillales</taxon>
        <taxon>Bacillaceae</taxon>
        <taxon>Cytobacillus</taxon>
    </lineage>
</organism>
<proteinExistence type="predicted"/>
<name>A0ABU0AG40_9BACI</name>
<feature type="region of interest" description="Disordered" evidence="1">
    <location>
        <begin position="380"/>
        <end position="417"/>
    </location>
</feature>
<keyword evidence="3" id="KW-0966">Cell projection</keyword>
<comment type="caution">
    <text evidence="3">The sequence shown here is derived from an EMBL/GenBank/DDBJ whole genome shotgun (WGS) entry which is preliminary data.</text>
</comment>
<evidence type="ECO:0000313" key="4">
    <source>
        <dbReference type="Proteomes" id="UP001238088"/>
    </source>
</evidence>
<keyword evidence="4" id="KW-1185">Reference proteome</keyword>
<accession>A0ABU0AG40</accession>